<dbReference type="SMART" id="SM00368">
    <property type="entry name" value="LRR_RI"/>
    <property type="match status" value="3"/>
</dbReference>
<reference evidence="2" key="1">
    <citation type="submission" date="2021-01" db="EMBL/GenBank/DDBJ databases">
        <authorList>
            <consortium name="Genoscope - CEA"/>
            <person name="William W."/>
        </authorList>
    </citation>
    <scope>NUCLEOTIDE SEQUENCE</scope>
</reference>
<protein>
    <submittedName>
        <fullName evidence="2">Uncharacterized protein</fullName>
    </submittedName>
</protein>
<dbReference type="EMBL" id="CAJJDN010000003">
    <property type="protein sequence ID" value="CAD8048312.1"/>
    <property type="molecule type" value="Genomic_DNA"/>
</dbReference>
<dbReference type="AlphaFoldDB" id="A0A8S1JZ44"/>
<comment type="caution">
    <text evidence="2">The sequence shown here is derived from an EMBL/GenBank/DDBJ whole genome shotgun (WGS) entry which is preliminary data.</text>
</comment>
<evidence type="ECO:0000256" key="1">
    <source>
        <dbReference type="SAM" id="MobiDB-lite"/>
    </source>
</evidence>
<keyword evidence="3" id="KW-1185">Reference proteome</keyword>
<evidence type="ECO:0000313" key="3">
    <source>
        <dbReference type="Proteomes" id="UP000692954"/>
    </source>
</evidence>
<feature type="compositionally biased region" description="Basic and acidic residues" evidence="1">
    <location>
        <begin position="57"/>
        <end position="79"/>
    </location>
</feature>
<organism evidence="2 3">
    <name type="scientific">Paramecium sonneborni</name>
    <dbReference type="NCBI Taxonomy" id="65129"/>
    <lineage>
        <taxon>Eukaryota</taxon>
        <taxon>Sar</taxon>
        <taxon>Alveolata</taxon>
        <taxon>Ciliophora</taxon>
        <taxon>Intramacronucleata</taxon>
        <taxon>Oligohymenophorea</taxon>
        <taxon>Peniculida</taxon>
        <taxon>Parameciidae</taxon>
        <taxon>Paramecium</taxon>
    </lineage>
</organism>
<dbReference type="InterPro" id="IPR052394">
    <property type="entry name" value="LRR-containing"/>
</dbReference>
<feature type="compositionally biased region" description="Basic and acidic residues" evidence="1">
    <location>
        <begin position="19"/>
        <end position="50"/>
    </location>
</feature>
<sequence length="375" mass="43855">MDKDFLKSIITEILPNTKRTLERRQKQLEEEEKKKKEQESQQKEEAEKQKRQVLIMLEKERQKKQEEDRKKEEEKRSQEEIQQMNTLKGEYGNMMIDLATGDSKLDYTISGLDLRPTQIRVLVKVTENNNTLKGLSMSRKRIADEEGQEIAASLEKNMVLERLELEGNHLGPKTLIAISKLLEQNKSIRVIDLENNNLTNYDKDKNTYDLSGINALKEALKKNDTLLQLNLCNCKLDEKCGETLAEALKENTSLICLDITENPKMSLNDVRKCQDYLIRNKKIYDDERYREFQERQRIRNEDQTSTIQMQDKEKAITAQEGIEQRMNARRLELEQQWKEELDKEAKLKEKTVHNLMKQAKLLGKKKGKGGGAKKK</sequence>
<dbReference type="PANTHER" id="PTHR24114:SF2">
    <property type="entry name" value="F-BOX DOMAIN-CONTAINING PROTEIN-RELATED"/>
    <property type="match status" value="1"/>
</dbReference>
<proteinExistence type="predicted"/>
<gene>
    <name evidence="2" type="ORF">PSON_ATCC_30995.1.T0030160</name>
</gene>
<feature type="region of interest" description="Disordered" evidence="1">
    <location>
        <begin position="1"/>
        <end position="81"/>
    </location>
</feature>
<accession>A0A8S1JZ44</accession>
<dbReference type="Proteomes" id="UP000692954">
    <property type="component" value="Unassembled WGS sequence"/>
</dbReference>
<evidence type="ECO:0000313" key="2">
    <source>
        <dbReference type="EMBL" id="CAD8048312.1"/>
    </source>
</evidence>
<name>A0A8S1JZ44_9CILI</name>
<dbReference type="OrthoDB" id="448484at2759"/>
<dbReference type="PANTHER" id="PTHR24114">
    <property type="entry name" value="LEUCINE RICH REPEAT FAMILY PROTEIN"/>
    <property type="match status" value="1"/>
</dbReference>